<comment type="similarity">
    <text evidence="2 3">Belongs to the reduced folate carrier (RFC) transporter (TC 2.A.48) family.</text>
</comment>
<proteinExistence type="inferred from homology"/>
<dbReference type="Proteomes" id="UP000826234">
    <property type="component" value="Unassembled WGS sequence"/>
</dbReference>
<feature type="transmembrane region" description="Helical" evidence="4">
    <location>
        <begin position="99"/>
        <end position="117"/>
    </location>
</feature>
<feature type="transmembrane region" description="Helical" evidence="4">
    <location>
        <begin position="416"/>
        <end position="439"/>
    </location>
</feature>
<protein>
    <recommendedName>
        <fullName evidence="7">Folate transporter 1</fullName>
    </recommendedName>
</protein>
<feature type="transmembrane region" description="Helical" evidence="4">
    <location>
        <begin position="454"/>
        <end position="476"/>
    </location>
</feature>
<dbReference type="PANTHER" id="PTHR10686">
    <property type="entry name" value="FOLATE TRANSPORTER"/>
    <property type="match status" value="1"/>
</dbReference>
<evidence type="ECO:0000256" key="2">
    <source>
        <dbReference type="ARBA" id="ARBA00005773"/>
    </source>
</evidence>
<feature type="transmembrane region" description="Helical" evidence="4">
    <location>
        <begin position="184"/>
        <end position="204"/>
    </location>
</feature>
<feature type="transmembrane region" description="Helical" evidence="4">
    <location>
        <begin position="361"/>
        <end position="385"/>
    </location>
</feature>
<evidence type="ECO:0000256" key="4">
    <source>
        <dbReference type="SAM" id="Phobius"/>
    </source>
</evidence>
<dbReference type="InterPro" id="IPR002666">
    <property type="entry name" value="Folate_carrier"/>
</dbReference>
<gene>
    <name evidence="5" type="ORF">JD844_022128</name>
</gene>
<feature type="transmembrane region" description="Helical" evidence="4">
    <location>
        <begin position="129"/>
        <end position="147"/>
    </location>
</feature>
<name>A0ABQ7SUV8_PHRPL</name>
<feature type="transmembrane region" description="Helical" evidence="4">
    <location>
        <begin position="328"/>
        <end position="349"/>
    </location>
</feature>
<dbReference type="Gene3D" id="1.20.1250.20">
    <property type="entry name" value="MFS general substrate transporter like domains"/>
    <property type="match status" value="1"/>
</dbReference>
<comment type="subcellular location">
    <subcellularLocation>
        <location evidence="1 3">Membrane</location>
        <topology evidence="1 3">Multi-pass membrane protein</topology>
    </subcellularLocation>
</comment>
<dbReference type="EMBL" id="JAIPUX010003289">
    <property type="protein sequence ID" value="KAH0621096.1"/>
    <property type="molecule type" value="Genomic_DNA"/>
</dbReference>
<comment type="caution">
    <text evidence="5">The sequence shown here is derived from an EMBL/GenBank/DDBJ whole genome shotgun (WGS) entry which is preliminary data.</text>
</comment>
<dbReference type="NCBIfam" id="TIGR00806">
    <property type="entry name" value="rfc"/>
    <property type="match status" value="1"/>
</dbReference>
<sequence>MSTEGEKPESQPPNPPPDTRWKFLVFYLCFYGFMGQIRPGESFITPYLLGAEKNFTKEEVSLKRGAGFWGLYSSLREGTAIGLAFILQVTNEITPVLSYSYMAVLVPIFLLTDYLRYKPVLVLQSLSHISIWLLLIFGTSILAMQFMEFFYGITMAARVAYSSYIFSLVSPSRYQRMASYSRSSVLMGVFTSSVLGQLCVTVGGTTFMTLNYISLGFMFFALILTLFLERPKRSLFFNRSDPVCSGTSPSELDRMNPGLEKPEWQKTSAWQNLIIIRMLKELASIVRLPQLRLWSLWWIFNSAGYYLILYYVHILWNDIYSTTDNRKVYNGGVEAASTLLGAITSFAAGYVKIRWTVWSELLIAVVTTFQAGLLLLMSTTGNIWLCYVGYILFRGSYQFLVPIAIFQIAASLSKELCALVFGINTFLATVLKTIITIIITDKRGLALSVHPQFYVYFGYFTLLAVVYLAATVYVAIRHNVCRKPQEAPPAKELCSPAVEALGKDKSTELASSEA</sequence>
<dbReference type="InterPro" id="IPR036259">
    <property type="entry name" value="MFS_trans_sf"/>
</dbReference>
<keyword evidence="3 4" id="KW-0472">Membrane</keyword>
<dbReference type="PIRSF" id="PIRSF028739">
    <property type="entry name" value="Folate_carrier"/>
    <property type="match status" value="1"/>
</dbReference>
<keyword evidence="4" id="KW-0812">Transmembrane</keyword>
<dbReference type="SUPFAM" id="SSF103473">
    <property type="entry name" value="MFS general substrate transporter"/>
    <property type="match status" value="1"/>
</dbReference>
<dbReference type="PANTHER" id="PTHR10686:SF12">
    <property type="entry name" value="REDUCED FOLATE TRANSPORTER"/>
    <property type="match status" value="1"/>
</dbReference>
<evidence type="ECO:0008006" key="7">
    <source>
        <dbReference type="Google" id="ProtNLM"/>
    </source>
</evidence>
<evidence type="ECO:0000313" key="5">
    <source>
        <dbReference type="EMBL" id="KAH0621096.1"/>
    </source>
</evidence>
<reference evidence="5 6" key="1">
    <citation type="journal article" date="2022" name="Gigascience">
        <title>A chromosome-level genome assembly and annotation of the desert horned lizard, Phrynosoma platyrhinos, provides insight into chromosomal rearrangements among reptiles.</title>
        <authorList>
            <person name="Koochekian N."/>
            <person name="Ascanio A."/>
            <person name="Farleigh K."/>
            <person name="Card D.C."/>
            <person name="Schield D.R."/>
            <person name="Castoe T.A."/>
            <person name="Jezkova T."/>
        </authorList>
    </citation>
    <scope>NUCLEOTIDE SEQUENCE [LARGE SCALE GENOMIC DNA]</scope>
    <source>
        <strain evidence="5">NK-2021</strain>
    </source>
</reference>
<keyword evidence="6" id="KW-1185">Reference proteome</keyword>
<keyword evidence="4" id="KW-1133">Transmembrane helix</keyword>
<feature type="transmembrane region" description="Helical" evidence="4">
    <location>
        <begin position="391"/>
        <end position="409"/>
    </location>
</feature>
<dbReference type="Pfam" id="PF01770">
    <property type="entry name" value="Folate_carrier"/>
    <property type="match status" value="2"/>
</dbReference>
<evidence type="ECO:0000256" key="1">
    <source>
        <dbReference type="ARBA" id="ARBA00004141"/>
    </source>
</evidence>
<keyword evidence="3" id="KW-0813">Transport</keyword>
<accession>A0ABQ7SUV8</accession>
<feature type="transmembrane region" description="Helical" evidence="4">
    <location>
        <begin position="210"/>
        <end position="228"/>
    </location>
</feature>
<evidence type="ECO:0000256" key="3">
    <source>
        <dbReference type="PIRNR" id="PIRNR028739"/>
    </source>
</evidence>
<organism evidence="5 6">
    <name type="scientific">Phrynosoma platyrhinos</name>
    <name type="common">Desert horned lizard</name>
    <dbReference type="NCBI Taxonomy" id="52577"/>
    <lineage>
        <taxon>Eukaryota</taxon>
        <taxon>Metazoa</taxon>
        <taxon>Chordata</taxon>
        <taxon>Craniata</taxon>
        <taxon>Vertebrata</taxon>
        <taxon>Euteleostomi</taxon>
        <taxon>Lepidosauria</taxon>
        <taxon>Squamata</taxon>
        <taxon>Bifurcata</taxon>
        <taxon>Unidentata</taxon>
        <taxon>Episquamata</taxon>
        <taxon>Toxicofera</taxon>
        <taxon>Iguania</taxon>
        <taxon>Phrynosomatidae</taxon>
        <taxon>Phrynosomatinae</taxon>
        <taxon>Phrynosoma</taxon>
    </lineage>
</organism>
<evidence type="ECO:0000313" key="6">
    <source>
        <dbReference type="Proteomes" id="UP000826234"/>
    </source>
</evidence>
<feature type="transmembrane region" description="Helical" evidence="4">
    <location>
        <begin position="296"/>
        <end position="316"/>
    </location>
</feature>